<evidence type="ECO:0000256" key="1">
    <source>
        <dbReference type="SAM" id="MobiDB-lite"/>
    </source>
</evidence>
<feature type="region of interest" description="Disordered" evidence="1">
    <location>
        <begin position="308"/>
        <end position="329"/>
    </location>
</feature>
<keyword evidence="4" id="KW-1185">Reference proteome</keyword>
<organism evidence="3 4">
    <name type="scientific">Mytilus coruscus</name>
    <name type="common">Sea mussel</name>
    <dbReference type="NCBI Taxonomy" id="42192"/>
    <lineage>
        <taxon>Eukaryota</taxon>
        <taxon>Metazoa</taxon>
        <taxon>Spiralia</taxon>
        <taxon>Lophotrochozoa</taxon>
        <taxon>Mollusca</taxon>
        <taxon>Bivalvia</taxon>
        <taxon>Autobranchia</taxon>
        <taxon>Pteriomorphia</taxon>
        <taxon>Mytilida</taxon>
        <taxon>Mytiloidea</taxon>
        <taxon>Mytilidae</taxon>
        <taxon>Mytilinae</taxon>
        <taxon>Mytilus</taxon>
    </lineage>
</organism>
<dbReference type="Proteomes" id="UP000507470">
    <property type="component" value="Unassembled WGS sequence"/>
</dbReference>
<name>A0A6J8DEZ6_MYTCO</name>
<evidence type="ECO:0000313" key="4">
    <source>
        <dbReference type="Proteomes" id="UP000507470"/>
    </source>
</evidence>
<feature type="compositionally biased region" description="Polar residues" evidence="1">
    <location>
        <begin position="308"/>
        <end position="318"/>
    </location>
</feature>
<dbReference type="AlphaFoldDB" id="A0A6J8DEZ6"/>
<accession>A0A6J8DEZ6</accession>
<protein>
    <submittedName>
        <fullName evidence="3">Uncharacterized protein</fullName>
    </submittedName>
</protein>
<gene>
    <name evidence="3" type="ORF">MCOR_39859</name>
</gene>
<sequence>MIYSCIGSVYLDYIYYKNLDRKCLPFYDCPPGHEILPCAKNFEEDICEKCKKGYVQPDLLSSSERIHETLCFKPTSECFAHDITYSQNKHQNSFCGSLRGCKCRTDLCYFGDPCLCSTREGCGIGKTLTNSGDCVPCPENTYKNNTGCGPCRRISKRNQTAVIIQPVKTTRTAIVIHSTEQPLSSERPIPVYSSISHQPLHQERKNNDNHILIPVIIVLGVIFVFLLVAISVYCIRKPGIVLTGICWSHDNMEQQNRQDRNHTQRVALIRNPTDEDTVTVNIQTALPKGEQKGLYPDLAAINGDTKNAALTDTSSNESGFHEDSDENMSGSDPLINELCSHIEMDCKCARCLNKRDIFNIYQQDNDDCSYETKKEQPSQDCSTGNDSYDDFGVSSSMSPVVTETEPHICSSFFKTRKSFALTIPDTIDSYPLASGEYIPMNESALDSSNTNDDSIVSDLEYFNHEIRGTYNSCKSYGGKVRN</sequence>
<proteinExistence type="predicted"/>
<dbReference type="EMBL" id="CACVKT020007197">
    <property type="protein sequence ID" value="CAC5406267.1"/>
    <property type="molecule type" value="Genomic_DNA"/>
</dbReference>
<evidence type="ECO:0000313" key="3">
    <source>
        <dbReference type="EMBL" id="CAC5406267.1"/>
    </source>
</evidence>
<evidence type="ECO:0000256" key="2">
    <source>
        <dbReference type="SAM" id="Phobius"/>
    </source>
</evidence>
<keyword evidence="2" id="KW-1133">Transmembrane helix</keyword>
<reference evidence="3 4" key="1">
    <citation type="submission" date="2020-06" db="EMBL/GenBank/DDBJ databases">
        <authorList>
            <person name="Li R."/>
            <person name="Bekaert M."/>
        </authorList>
    </citation>
    <scope>NUCLEOTIDE SEQUENCE [LARGE SCALE GENOMIC DNA]</scope>
    <source>
        <strain evidence="4">wild</strain>
    </source>
</reference>
<dbReference type="OrthoDB" id="6161351at2759"/>
<keyword evidence="2" id="KW-0812">Transmembrane</keyword>
<keyword evidence="2" id="KW-0472">Membrane</keyword>
<feature type="transmembrane region" description="Helical" evidence="2">
    <location>
        <begin position="211"/>
        <end position="235"/>
    </location>
</feature>